<evidence type="ECO:0000313" key="6">
    <source>
        <dbReference type="Proteomes" id="UP000663825"/>
    </source>
</evidence>
<evidence type="ECO:0000313" key="4">
    <source>
        <dbReference type="EMBL" id="CAF4444395.1"/>
    </source>
</evidence>
<accession>A0A817TGL7</accession>
<comment type="caution">
    <text evidence="1">The sequence shown here is derived from an EMBL/GenBank/DDBJ whole genome shotgun (WGS) entry which is preliminary data.</text>
</comment>
<gene>
    <name evidence="2" type="ORF">GRG538_LOCUS12012</name>
    <name evidence="4" type="ORF">HFQ381_LOCUS23382</name>
    <name evidence="3" type="ORF">LUA448_LOCUS20141</name>
    <name evidence="5" type="ORF">QYT958_LOCUS19403</name>
    <name evidence="1" type="ORF">TIS948_LOCUS19122</name>
</gene>
<dbReference type="EMBL" id="CAJNXB010003324">
    <property type="protein sequence ID" value="CAF3309248.1"/>
    <property type="molecule type" value="Genomic_DNA"/>
</dbReference>
<dbReference type="EMBL" id="CAJOBR010003205">
    <property type="protein sequence ID" value="CAF4728228.1"/>
    <property type="molecule type" value="Genomic_DNA"/>
</dbReference>
<organism evidence="1 6">
    <name type="scientific">Rotaria socialis</name>
    <dbReference type="NCBI Taxonomy" id="392032"/>
    <lineage>
        <taxon>Eukaryota</taxon>
        <taxon>Metazoa</taxon>
        <taxon>Spiralia</taxon>
        <taxon>Gnathifera</taxon>
        <taxon>Rotifera</taxon>
        <taxon>Eurotatoria</taxon>
        <taxon>Bdelloidea</taxon>
        <taxon>Philodinida</taxon>
        <taxon>Philodinidae</taxon>
        <taxon>Rotaria</taxon>
    </lineage>
</organism>
<evidence type="ECO:0000313" key="5">
    <source>
        <dbReference type="EMBL" id="CAF4728228.1"/>
    </source>
</evidence>
<name>A0A817TGL7_9BILA</name>
<dbReference type="Proteomes" id="UP000663848">
    <property type="component" value="Unassembled WGS sequence"/>
</dbReference>
<proteinExistence type="predicted"/>
<reference evidence="1" key="1">
    <citation type="submission" date="2021-02" db="EMBL/GenBank/DDBJ databases">
        <authorList>
            <person name="Nowell W R."/>
        </authorList>
    </citation>
    <scope>NUCLEOTIDE SEQUENCE</scope>
</reference>
<sequence length="315" mass="36663">MSCFHNCSLRYLVKYLCESIHERHVIVNIQWITFIRFLLADSIECQISYEWLDDSAHGVRFSGNYQDAIIVINNLKAYGIAAAPYDKPIQCIERYPDTNQYVYSLATVLNLDDRDLNQTYTFVQVAEDLQTADVIFSLIRVNKSSCNVQWAHDDYIEEFLCDRQACFRKNVRLRVVDDTLLRVTKHFTREDTRMNCTKVDNLLHDLGQELKLNMVLSVSGVATQHKHASKNLATQLHRYAFDYARDVRGFQYAFVPTTHPVMHNIYVKKLNGKEMKIVDPALWVWKKKDDGLSCPFKDHKGESVTNILVDLNREK</sequence>
<dbReference type="AlphaFoldDB" id="A0A817TGL7"/>
<evidence type="ECO:0000313" key="1">
    <source>
        <dbReference type="EMBL" id="CAF3309248.1"/>
    </source>
</evidence>
<dbReference type="Proteomes" id="UP000663833">
    <property type="component" value="Unassembled WGS sequence"/>
</dbReference>
<evidence type="ECO:0000313" key="2">
    <source>
        <dbReference type="EMBL" id="CAF3423753.1"/>
    </source>
</evidence>
<evidence type="ECO:0000313" key="3">
    <source>
        <dbReference type="EMBL" id="CAF3428731.1"/>
    </source>
</evidence>
<dbReference type="Proteomes" id="UP000663825">
    <property type="component" value="Unassembled WGS sequence"/>
</dbReference>
<dbReference type="Proteomes" id="UP000663872">
    <property type="component" value="Unassembled WGS sequence"/>
</dbReference>
<dbReference type="EMBL" id="CAJNYD010002557">
    <property type="protein sequence ID" value="CAF3428731.1"/>
    <property type="molecule type" value="Genomic_DNA"/>
</dbReference>
<protein>
    <submittedName>
        <fullName evidence="1">Uncharacterized protein</fullName>
    </submittedName>
</protein>
<dbReference type="EMBL" id="CAJNYT010001669">
    <property type="protein sequence ID" value="CAF3423753.1"/>
    <property type="molecule type" value="Genomic_DNA"/>
</dbReference>
<dbReference type="Proteomes" id="UP000663851">
    <property type="component" value="Unassembled WGS sequence"/>
</dbReference>
<dbReference type="EMBL" id="CAJOBO010002319">
    <property type="protein sequence ID" value="CAF4444395.1"/>
    <property type="molecule type" value="Genomic_DNA"/>
</dbReference>
<dbReference type="Gene3D" id="3.40.630.30">
    <property type="match status" value="1"/>
</dbReference>
<dbReference type="OrthoDB" id="10457667at2759"/>